<dbReference type="KEGG" id="nti:DNFV4_04086"/>
<dbReference type="AlphaFoldDB" id="A0AA86T7F4"/>
<name>A0AA86T7F4_9BACT</name>
<dbReference type="Pfam" id="PF07963">
    <property type="entry name" value="N_methyl"/>
    <property type="match status" value="1"/>
</dbReference>
<keyword evidence="1" id="KW-1133">Transmembrane helix</keyword>
<dbReference type="PROSITE" id="PS00409">
    <property type="entry name" value="PROKAR_NTER_METHYL"/>
    <property type="match status" value="1"/>
</dbReference>
<feature type="transmembrane region" description="Helical" evidence="1">
    <location>
        <begin position="26"/>
        <end position="45"/>
    </location>
</feature>
<reference evidence="2" key="1">
    <citation type="submission" date="2022-10" db="EMBL/GenBank/DDBJ databases">
        <authorList>
            <person name="Koch H."/>
        </authorList>
    </citation>
    <scope>NUCLEOTIDE SEQUENCE</scope>
    <source>
        <strain evidence="2">DNF</strain>
    </source>
</reference>
<proteinExistence type="predicted"/>
<protein>
    <submittedName>
        <fullName evidence="2">Type IV pilus assembly protein PilV</fullName>
    </submittedName>
</protein>
<evidence type="ECO:0000313" key="2">
    <source>
        <dbReference type="EMBL" id="CAI4033645.1"/>
    </source>
</evidence>
<sequence>MVPEEHMPVSITKEAGRQMSQREGGFTLIEGMLAAVVLAVGLLALSGMQAISLGSNVDANELTRATTLASDMIERIQFNRFNVTAYHGIDTAAATPCTQSATAQPMARGDCLQWQTMLNNAGLAGTTGTVVLAPIPPAIDPLNLNRTTVQVRVSWTGGMVTSTGQGLTKISRQKSVTLTTVIARE</sequence>
<keyword evidence="3" id="KW-1185">Reference proteome</keyword>
<gene>
    <name evidence="2" type="ORF">DNFV4_04086</name>
</gene>
<dbReference type="RefSeq" id="WP_289271027.1">
    <property type="nucleotide sequence ID" value="NZ_OX365700.1"/>
</dbReference>
<keyword evidence="1" id="KW-0812">Transmembrane</keyword>
<evidence type="ECO:0000256" key="1">
    <source>
        <dbReference type="SAM" id="Phobius"/>
    </source>
</evidence>
<organism evidence="2 3">
    <name type="scientific">Nitrospira tepida</name>
    <dbReference type="NCBI Taxonomy" id="2973512"/>
    <lineage>
        <taxon>Bacteria</taxon>
        <taxon>Pseudomonadati</taxon>
        <taxon>Nitrospirota</taxon>
        <taxon>Nitrospiria</taxon>
        <taxon>Nitrospirales</taxon>
        <taxon>Nitrospiraceae</taxon>
        <taxon>Nitrospira</taxon>
    </lineage>
</organism>
<keyword evidence="1" id="KW-0472">Membrane</keyword>
<accession>A0AA86T7F4</accession>
<evidence type="ECO:0000313" key="3">
    <source>
        <dbReference type="Proteomes" id="UP001179121"/>
    </source>
</evidence>
<dbReference type="InterPro" id="IPR012902">
    <property type="entry name" value="N_methyl_site"/>
</dbReference>
<dbReference type="EMBL" id="OX365700">
    <property type="protein sequence ID" value="CAI4033645.1"/>
    <property type="molecule type" value="Genomic_DNA"/>
</dbReference>
<dbReference type="Proteomes" id="UP001179121">
    <property type="component" value="Chromosome"/>
</dbReference>